<evidence type="ECO:0000313" key="2">
    <source>
        <dbReference type="EMBL" id="VDP34334.1"/>
    </source>
</evidence>
<dbReference type="EMBL" id="UZAI01018188">
    <property type="protein sequence ID" value="VDP34334.1"/>
    <property type="molecule type" value="Genomic_DNA"/>
</dbReference>
<sequence>MGDVKTMRDADIASDHHLALNNSRTRAEKVKGQNVYTQENKRLENCLTNSPDTKQSKSIEDFESIDAEAFNLFHFALSARDV</sequence>
<accession>A0A183MVP5</accession>
<feature type="compositionally biased region" description="Basic and acidic residues" evidence="1">
    <location>
        <begin position="1"/>
        <end position="18"/>
    </location>
</feature>
<keyword evidence="3" id="KW-1185">Reference proteome</keyword>
<proteinExistence type="predicted"/>
<name>A0A183MVP5_9TREM</name>
<organism evidence="2 3">
    <name type="scientific">Schistosoma margrebowiei</name>
    <dbReference type="NCBI Taxonomy" id="48269"/>
    <lineage>
        <taxon>Eukaryota</taxon>
        <taxon>Metazoa</taxon>
        <taxon>Spiralia</taxon>
        <taxon>Lophotrochozoa</taxon>
        <taxon>Platyhelminthes</taxon>
        <taxon>Trematoda</taxon>
        <taxon>Digenea</taxon>
        <taxon>Strigeidida</taxon>
        <taxon>Schistosomatoidea</taxon>
        <taxon>Schistosomatidae</taxon>
        <taxon>Schistosoma</taxon>
    </lineage>
</organism>
<dbReference type="AlphaFoldDB" id="A0A183MVP5"/>
<gene>
    <name evidence="2" type="ORF">SMRZ_LOCUS20120</name>
</gene>
<evidence type="ECO:0000256" key="1">
    <source>
        <dbReference type="SAM" id="MobiDB-lite"/>
    </source>
</evidence>
<evidence type="ECO:0000313" key="3">
    <source>
        <dbReference type="Proteomes" id="UP000277204"/>
    </source>
</evidence>
<protein>
    <submittedName>
        <fullName evidence="2">Uncharacterized protein</fullName>
    </submittedName>
</protein>
<feature type="region of interest" description="Disordered" evidence="1">
    <location>
        <begin position="1"/>
        <end position="33"/>
    </location>
</feature>
<dbReference type="Proteomes" id="UP000277204">
    <property type="component" value="Unassembled WGS sequence"/>
</dbReference>
<reference evidence="2 3" key="1">
    <citation type="submission" date="2018-11" db="EMBL/GenBank/DDBJ databases">
        <authorList>
            <consortium name="Pathogen Informatics"/>
        </authorList>
    </citation>
    <scope>NUCLEOTIDE SEQUENCE [LARGE SCALE GENOMIC DNA]</scope>
    <source>
        <strain evidence="2 3">Zambia</strain>
    </source>
</reference>